<organism evidence="13 14">
    <name type="scientific">Coemansia reversa (strain ATCC 12441 / NRRL 1564)</name>
    <dbReference type="NCBI Taxonomy" id="763665"/>
    <lineage>
        <taxon>Eukaryota</taxon>
        <taxon>Fungi</taxon>
        <taxon>Fungi incertae sedis</taxon>
        <taxon>Zoopagomycota</taxon>
        <taxon>Kickxellomycotina</taxon>
        <taxon>Kickxellomycetes</taxon>
        <taxon>Kickxellales</taxon>
        <taxon>Kickxellaceae</taxon>
        <taxon>Coemansia</taxon>
    </lineage>
</organism>
<keyword evidence="14" id="KW-1185">Reference proteome</keyword>
<keyword evidence="7 8" id="KW-0067">ATP-binding</keyword>
<feature type="region of interest" description="Disordered" evidence="9">
    <location>
        <begin position="19"/>
        <end position="58"/>
    </location>
</feature>
<keyword evidence="2" id="KW-0723">Serine/threonine-protein kinase</keyword>
<dbReference type="InterPro" id="IPR000719">
    <property type="entry name" value="Prot_kinase_dom"/>
</dbReference>
<evidence type="ECO:0000256" key="8">
    <source>
        <dbReference type="PROSITE-ProRule" id="PRU10141"/>
    </source>
</evidence>
<dbReference type="Gene3D" id="3.30.1520.10">
    <property type="entry name" value="Phox-like domain"/>
    <property type="match status" value="1"/>
</dbReference>
<feature type="region of interest" description="Disordered" evidence="9">
    <location>
        <begin position="515"/>
        <end position="578"/>
    </location>
</feature>
<dbReference type="SMART" id="SM00133">
    <property type="entry name" value="S_TK_X"/>
    <property type="match status" value="1"/>
</dbReference>
<dbReference type="SUPFAM" id="SSF56112">
    <property type="entry name" value="Protein kinase-like (PK-like)"/>
    <property type="match status" value="1"/>
</dbReference>
<dbReference type="InterPro" id="IPR001683">
    <property type="entry name" value="PX_dom"/>
</dbReference>
<evidence type="ECO:0000256" key="5">
    <source>
        <dbReference type="ARBA" id="ARBA00022741"/>
    </source>
</evidence>
<feature type="domain" description="Protein kinase" evidence="10">
    <location>
        <begin position="632"/>
        <end position="929"/>
    </location>
</feature>
<gene>
    <name evidence="13" type="ORF">COEREDRAFT_8721</name>
</gene>
<dbReference type="PROSITE" id="PS51285">
    <property type="entry name" value="AGC_KINASE_CTER"/>
    <property type="match status" value="1"/>
</dbReference>
<dbReference type="SMART" id="SM00220">
    <property type="entry name" value="S_TKc"/>
    <property type="match status" value="1"/>
</dbReference>
<dbReference type="STRING" id="763665.A0A2G5BAL6"/>
<evidence type="ECO:0000313" key="13">
    <source>
        <dbReference type="EMBL" id="PIA16058.1"/>
    </source>
</evidence>
<name>A0A2G5BAL6_COERN</name>
<dbReference type="GO" id="GO:0005524">
    <property type="term" value="F:ATP binding"/>
    <property type="evidence" value="ECO:0007669"/>
    <property type="project" value="UniProtKB-UniRule"/>
</dbReference>
<protein>
    <submittedName>
        <fullName evidence="13">Pkinase-domain-containing protein</fullName>
    </submittedName>
</protein>
<evidence type="ECO:0000259" key="12">
    <source>
        <dbReference type="PROSITE" id="PS51285"/>
    </source>
</evidence>
<dbReference type="OrthoDB" id="63267at2759"/>
<feature type="compositionally biased region" description="Polar residues" evidence="9">
    <location>
        <begin position="533"/>
        <end position="543"/>
    </location>
</feature>
<evidence type="ECO:0000313" key="14">
    <source>
        <dbReference type="Proteomes" id="UP000242474"/>
    </source>
</evidence>
<dbReference type="InterPro" id="IPR011009">
    <property type="entry name" value="Kinase-like_dom_sf"/>
</dbReference>
<dbReference type="GO" id="GO:0004674">
    <property type="term" value="F:protein serine/threonine kinase activity"/>
    <property type="evidence" value="ECO:0007669"/>
    <property type="project" value="UniProtKB-KW"/>
</dbReference>
<feature type="domain" description="PX" evidence="11">
    <location>
        <begin position="172"/>
        <end position="287"/>
    </location>
</feature>
<evidence type="ECO:0000259" key="11">
    <source>
        <dbReference type="PROSITE" id="PS50195"/>
    </source>
</evidence>
<evidence type="ECO:0000256" key="9">
    <source>
        <dbReference type="SAM" id="MobiDB-lite"/>
    </source>
</evidence>
<dbReference type="SMART" id="SM00312">
    <property type="entry name" value="PX"/>
    <property type="match status" value="1"/>
</dbReference>
<evidence type="ECO:0000259" key="10">
    <source>
        <dbReference type="PROSITE" id="PS50011"/>
    </source>
</evidence>
<comment type="similarity">
    <text evidence="1">Belongs to the protein kinase superfamily. AGC Ser/Thr protein kinase family.</text>
</comment>
<reference evidence="13 14" key="1">
    <citation type="journal article" date="2015" name="Genome Biol. Evol.">
        <title>Phylogenomic analyses indicate that early fungi evolved digesting cell walls of algal ancestors of land plants.</title>
        <authorList>
            <person name="Chang Y."/>
            <person name="Wang S."/>
            <person name="Sekimoto S."/>
            <person name="Aerts A.L."/>
            <person name="Choi C."/>
            <person name="Clum A."/>
            <person name="LaButti K.M."/>
            <person name="Lindquist E.A."/>
            <person name="Yee Ngan C."/>
            <person name="Ohm R.A."/>
            <person name="Salamov A.A."/>
            <person name="Grigoriev I.V."/>
            <person name="Spatafora J.W."/>
            <person name="Berbee M.L."/>
        </authorList>
    </citation>
    <scope>NUCLEOTIDE SEQUENCE [LARGE SCALE GENOMIC DNA]</scope>
    <source>
        <strain evidence="13 14">NRRL 1564</strain>
    </source>
</reference>
<dbReference type="PROSITE" id="PS00108">
    <property type="entry name" value="PROTEIN_KINASE_ST"/>
    <property type="match status" value="1"/>
</dbReference>
<feature type="compositionally biased region" description="Polar residues" evidence="9">
    <location>
        <begin position="38"/>
        <end position="58"/>
    </location>
</feature>
<dbReference type="InterPro" id="IPR008271">
    <property type="entry name" value="Ser/Thr_kinase_AS"/>
</dbReference>
<feature type="binding site" evidence="8">
    <location>
        <position position="661"/>
    </location>
    <ligand>
        <name>ATP</name>
        <dbReference type="ChEBI" id="CHEBI:30616"/>
    </ligand>
</feature>
<dbReference type="GO" id="GO:0035091">
    <property type="term" value="F:phosphatidylinositol binding"/>
    <property type="evidence" value="ECO:0007669"/>
    <property type="project" value="InterPro"/>
</dbReference>
<proteinExistence type="inferred from homology"/>
<keyword evidence="4" id="KW-0808">Transferase</keyword>
<dbReference type="Proteomes" id="UP000242474">
    <property type="component" value="Unassembled WGS sequence"/>
</dbReference>
<dbReference type="PROSITE" id="PS50011">
    <property type="entry name" value="PROTEIN_KINASE_DOM"/>
    <property type="match status" value="1"/>
</dbReference>
<evidence type="ECO:0000256" key="1">
    <source>
        <dbReference type="ARBA" id="ARBA00009903"/>
    </source>
</evidence>
<sequence length="1155" mass="126535">MDARTTGSGAIPSALRHLLSKGSKQHAPQIDGIVPTLSKPTSPMQANIQSPPGDATLSSPYYAQQTLVASDPSMTRTRASLDTTSQQRSGNSTIGAWLSRYSLRAGGSSRASANSTASTATTASSANTITTAASELARHSIDSTLAAMQLGSQAFAAVITGVELREHSVRSSASSTGLRAIGVVTAARKRHVVYRILVSGRDGQWWVIRRYSEFHELCAILKRHFPLHAPKWAEVFPSKRFGQSPSVEVAAQWTDRLNAFLRAVTADTDVCPCDEIQRFLRENAPPPGILSPAPDLDISTTASRMPLTGEWPLIHTVASSMTPRDPMGRVSMPALKEFAHAAQMATPPASGPRLPPIADVQTVSVSAREAERPSLDSAATAALPAVPPRPNNHSSLGSEIRGKALFPATLGISERDCAKSGAASPVLRKTSDSLLYLSAEKRPNMEPLTMRKKYGLRSNVQYVNNPHAHPTEQGPEPKSTMVSEDDECHDTDYEHPPTMGLGILADHDKLVAAAAKRRPPPPPPPALEKAKSWNASTSGNNGDTDVEMRADEQNPDAAASPKARDVQQAQLFHQQRKMPGAHVKGTVNTLMSALATDPQRSGLPPTMQLVEDSATTSDPATAEQRRVSLDDFQLLSIIGKGSYGKVMLARYKDTGKVMAIKVISKSKLRGRPNEIRRVMSERKVLERTVEHPFLVGLQCAFQTKEKLFFCLDYVNGGELFFHLQRERRFSENRARFYAAEITCALEYLHGMGVVYRDLKPENCLLDADGHVKIVDFGLAKEVGPVVWRTEGSALYSVEEGGKTGTFCGTPEYLAPEVLLRQRYGKEVDWYCLGAVLYEMLTGLPPFYDQDNNTMYRRILHEPLHFPASLPPPLRASGTYNDSCSSGTAGANSIGRLAQDFITRILERDPEKRLGHGVFGTENIKRHVFFHGIDWKKIYRQEYAPPYVPKVSSIFDLSNIDPEFRNEPIPESILSEGQVDIIAEAAEAERQADLVMQSQLMAFPSPLSTPSTQSGLSSPYFQHQKQQQQQQSRMGVVSPQSLNAAIRNTHASAEQNGDSFQGFSFVSPWVNMPDDNVDKYMRYAMDIESSDFVDDIYVDALDLEVALPPLEWITEPSLVIDFAYANTVLSYGKTVLSLLYICFKSREKKGSGASSA</sequence>
<feature type="domain" description="AGC-kinase C-terminal" evidence="12">
    <location>
        <begin position="930"/>
        <end position="1074"/>
    </location>
</feature>
<dbReference type="FunFam" id="3.30.200.20:FF:000103">
    <property type="entry name" value="Protein kinase C"/>
    <property type="match status" value="1"/>
</dbReference>
<dbReference type="InterPro" id="IPR017441">
    <property type="entry name" value="Protein_kinase_ATP_BS"/>
</dbReference>
<evidence type="ECO:0000256" key="3">
    <source>
        <dbReference type="ARBA" id="ARBA00022553"/>
    </source>
</evidence>
<dbReference type="InterPro" id="IPR000961">
    <property type="entry name" value="AGC-kinase_C"/>
</dbReference>
<dbReference type="AlphaFoldDB" id="A0A2G5BAL6"/>
<accession>A0A2G5BAL6</accession>
<evidence type="ECO:0000256" key="4">
    <source>
        <dbReference type="ARBA" id="ARBA00022679"/>
    </source>
</evidence>
<keyword evidence="6 13" id="KW-0418">Kinase</keyword>
<dbReference type="FunFam" id="1.10.510.10:FF:000008">
    <property type="entry name" value="Non-specific serine/threonine protein kinase"/>
    <property type="match status" value="1"/>
</dbReference>
<dbReference type="Gene3D" id="3.30.200.20">
    <property type="entry name" value="Phosphorylase Kinase, domain 1"/>
    <property type="match status" value="1"/>
</dbReference>
<evidence type="ECO:0000256" key="6">
    <source>
        <dbReference type="ARBA" id="ARBA00022777"/>
    </source>
</evidence>
<feature type="region of interest" description="Disordered" evidence="9">
    <location>
        <begin position="463"/>
        <end position="490"/>
    </location>
</feature>
<dbReference type="SUPFAM" id="SSF64268">
    <property type="entry name" value="PX domain"/>
    <property type="match status" value="1"/>
</dbReference>
<keyword evidence="3" id="KW-0597">Phosphoprotein</keyword>
<dbReference type="Pfam" id="PF00787">
    <property type="entry name" value="PX"/>
    <property type="match status" value="1"/>
</dbReference>
<evidence type="ECO:0000256" key="7">
    <source>
        <dbReference type="ARBA" id="ARBA00022840"/>
    </source>
</evidence>
<dbReference type="Pfam" id="PF00069">
    <property type="entry name" value="Pkinase"/>
    <property type="match status" value="1"/>
</dbReference>
<dbReference type="EMBL" id="KZ303502">
    <property type="protein sequence ID" value="PIA16058.1"/>
    <property type="molecule type" value="Genomic_DNA"/>
</dbReference>
<dbReference type="PROSITE" id="PS50195">
    <property type="entry name" value="PX"/>
    <property type="match status" value="1"/>
</dbReference>
<dbReference type="PROSITE" id="PS00107">
    <property type="entry name" value="PROTEIN_KINASE_ATP"/>
    <property type="match status" value="1"/>
</dbReference>
<feature type="region of interest" description="Disordered" evidence="9">
    <location>
        <begin position="1005"/>
        <end position="1032"/>
    </location>
</feature>
<dbReference type="PANTHER" id="PTHR24351">
    <property type="entry name" value="RIBOSOMAL PROTEIN S6 KINASE"/>
    <property type="match status" value="1"/>
</dbReference>
<dbReference type="Gene3D" id="1.10.510.10">
    <property type="entry name" value="Transferase(Phosphotransferase) domain 1"/>
    <property type="match status" value="1"/>
</dbReference>
<feature type="compositionally biased region" description="Polar residues" evidence="9">
    <location>
        <begin position="1005"/>
        <end position="1020"/>
    </location>
</feature>
<keyword evidence="5 8" id="KW-0547">Nucleotide-binding</keyword>
<feature type="compositionally biased region" description="Low complexity" evidence="9">
    <location>
        <begin position="1021"/>
        <end position="1030"/>
    </location>
</feature>
<dbReference type="InterPro" id="IPR036871">
    <property type="entry name" value="PX_dom_sf"/>
</dbReference>
<evidence type="ECO:0000256" key="2">
    <source>
        <dbReference type="ARBA" id="ARBA00022527"/>
    </source>
</evidence>